<feature type="chain" id="PRO_5045589743" evidence="1">
    <location>
        <begin position="28"/>
        <end position="346"/>
    </location>
</feature>
<dbReference type="PANTHER" id="PTHR37981:SF1">
    <property type="entry name" value="SGNH HYDROLASE-TYPE ESTERASE DOMAIN-CONTAINING PROTEIN"/>
    <property type="match status" value="1"/>
</dbReference>
<dbReference type="PANTHER" id="PTHR37981">
    <property type="entry name" value="LIPASE 2"/>
    <property type="match status" value="1"/>
</dbReference>
<dbReference type="CDD" id="cd01823">
    <property type="entry name" value="SEST_like"/>
    <property type="match status" value="1"/>
</dbReference>
<keyword evidence="1" id="KW-0732">Signal</keyword>
<dbReference type="GO" id="GO:0016787">
    <property type="term" value="F:hydrolase activity"/>
    <property type="evidence" value="ECO:0007669"/>
    <property type="project" value="UniProtKB-KW"/>
</dbReference>
<gene>
    <name evidence="3" type="ORF">GCM10009665_39650</name>
</gene>
<organism evidence="3 4">
    <name type="scientific">Kitasatospora nipponensis</name>
    <dbReference type="NCBI Taxonomy" id="258049"/>
    <lineage>
        <taxon>Bacteria</taxon>
        <taxon>Bacillati</taxon>
        <taxon>Actinomycetota</taxon>
        <taxon>Actinomycetes</taxon>
        <taxon>Kitasatosporales</taxon>
        <taxon>Streptomycetaceae</taxon>
        <taxon>Kitasatospora</taxon>
    </lineage>
</organism>
<dbReference type="Gene3D" id="3.40.50.1110">
    <property type="entry name" value="SGNH hydrolase"/>
    <property type="match status" value="1"/>
</dbReference>
<evidence type="ECO:0000256" key="1">
    <source>
        <dbReference type="SAM" id="SignalP"/>
    </source>
</evidence>
<reference evidence="3 4" key="1">
    <citation type="journal article" date="2019" name="Int. J. Syst. Evol. Microbiol.">
        <title>The Global Catalogue of Microorganisms (GCM) 10K type strain sequencing project: providing services to taxonomists for standard genome sequencing and annotation.</title>
        <authorList>
            <consortium name="The Broad Institute Genomics Platform"/>
            <consortium name="The Broad Institute Genome Sequencing Center for Infectious Disease"/>
            <person name="Wu L."/>
            <person name="Ma J."/>
        </authorList>
    </citation>
    <scope>NUCLEOTIDE SEQUENCE [LARGE SCALE GENOMIC DNA]</scope>
    <source>
        <strain evidence="3 4">JCM 13004</strain>
    </source>
</reference>
<proteinExistence type="predicted"/>
<sequence>MRTRTKSPAVRRLAAAAVALGSSLAFTVPVGSAAAAPADVVPTVFFGDSYTADYGIAPFHEADSNRLFCFQAKENYPAVATRGLAEKGITLDVQSDVSCSGALVRNFWEEQETLPGSGLKVPAQQDALKHDTRLVVGSLGGNTLGFTRVLKQCSDKLRSSPGALLPGTPVDADQPAATCGEYFSSGGGKKWLDAQFELVGFDLEEMLDRTMYFAPDAKRVLVGYPRLVPADTTKCMTAAPGQSELPFADIPKDALPVLDQIQKRLNDVMRKAAADSDGGAGFVDLYAQTGGNTACDGTERGIGGLLEDSQLKFGDQALPWYAHPNEKGRDIQAQRVTDKVAETFGK</sequence>
<keyword evidence="4" id="KW-1185">Reference proteome</keyword>
<dbReference type="InterPro" id="IPR013830">
    <property type="entry name" value="SGNH_hydro"/>
</dbReference>
<dbReference type="Pfam" id="PF13472">
    <property type="entry name" value="Lipase_GDSL_2"/>
    <property type="match status" value="1"/>
</dbReference>
<evidence type="ECO:0000313" key="4">
    <source>
        <dbReference type="Proteomes" id="UP001500037"/>
    </source>
</evidence>
<keyword evidence="3" id="KW-0378">Hydrolase</keyword>
<dbReference type="InterPro" id="IPR037460">
    <property type="entry name" value="SEST-like"/>
</dbReference>
<dbReference type="InterPro" id="IPR036514">
    <property type="entry name" value="SGNH_hydro_sf"/>
</dbReference>
<dbReference type="Proteomes" id="UP001500037">
    <property type="component" value="Unassembled WGS sequence"/>
</dbReference>
<protein>
    <submittedName>
        <fullName evidence="3">SGNH/GDSL hydrolase family protein</fullName>
    </submittedName>
</protein>
<dbReference type="SUPFAM" id="SSF52266">
    <property type="entry name" value="SGNH hydrolase"/>
    <property type="match status" value="1"/>
</dbReference>
<dbReference type="EMBL" id="BAAALF010000069">
    <property type="protein sequence ID" value="GAA1244866.1"/>
    <property type="molecule type" value="Genomic_DNA"/>
</dbReference>
<evidence type="ECO:0000259" key="2">
    <source>
        <dbReference type="Pfam" id="PF13472"/>
    </source>
</evidence>
<feature type="domain" description="SGNH hydrolase-type esterase" evidence="2">
    <location>
        <begin position="45"/>
        <end position="329"/>
    </location>
</feature>
<evidence type="ECO:0000313" key="3">
    <source>
        <dbReference type="EMBL" id="GAA1244866.1"/>
    </source>
</evidence>
<accession>A0ABN1WE87</accession>
<dbReference type="RefSeq" id="WP_344443094.1">
    <property type="nucleotide sequence ID" value="NZ_BAAALF010000069.1"/>
</dbReference>
<name>A0ABN1WE87_9ACTN</name>
<feature type="signal peptide" evidence="1">
    <location>
        <begin position="1"/>
        <end position="27"/>
    </location>
</feature>
<comment type="caution">
    <text evidence="3">The sequence shown here is derived from an EMBL/GenBank/DDBJ whole genome shotgun (WGS) entry which is preliminary data.</text>
</comment>